<keyword evidence="2" id="KW-1185">Reference proteome</keyword>
<sequence>MATVSSAPAPGMHQIDLSKLNLQQLAQLKQQLDQEMTVFQDSIQTLKIAQGKFMESGECVEKMTPECKGKSILVPLTGSMYIPGEISDTDHVLIDIGTGYYAQKDIEGAKDYFQRKVTFVTEQMDKIKMLGIEKSKIHKAICMMIEMKMQAQMQAAKQSTS</sequence>
<reference evidence="1" key="1">
    <citation type="submission" date="2023-03" db="EMBL/GenBank/DDBJ databases">
        <title>Chromosome-level genomes of two armyworms, Mythimna separata and Mythimna loreyi, provide insights into the biosynthesis and reception of sex pheromones.</title>
        <authorList>
            <person name="Zhao H."/>
        </authorList>
    </citation>
    <scope>NUCLEOTIDE SEQUENCE</scope>
    <source>
        <strain evidence="1">BeijingLab</strain>
    </source>
</reference>
<evidence type="ECO:0000313" key="1">
    <source>
        <dbReference type="EMBL" id="KAJ8724487.1"/>
    </source>
</evidence>
<name>A0ACC2QUR8_9NEOP</name>
<dbReference type="Proteomes" id="UP001231649">
    <property type="component" value="Chromosome 8"/>
</dbReference>
<comment type="caution">
    <text evidence="1">The sequence shown here is derived from an EMBL/GenBank/DDBJ whole genome shotgun (WGS) entry which is preliminary data.</text>
</comment>
<proteinExistence type="predicted"/>
<evidence type="ECO:0000313" key="2">
    <source>
        <dbReference type="Proteomes" id="UP001231649"/>
    </source>
</evidence>
<protein>
    <submittedName>
        <fullName evidence="1">Uncharacterized protein</fullName>
    </submittedName>
</protein>
<organism evidence="1 2">
    <name type="scientific">Mythimna loreyi</name>
    <dbReference type="NCBI Taxonomy" id="667449"/>
    <lineage>
        <taxon>Eukaryota</taxon>
        <taxon>Metazoa</taxon>
        <taxon>Ecdysozoa</taxon>
        <taxon>Arthropoda</taxon>
        <taxon>Hexapoda</taxon>
        <taxon>Insecta</taxon>
        <taxon>Pterygota</taxon>
        <taxon>Neoptera</taxon>
        <taxon>Endopterygota</taxon>
        <taxon>Lepidoptera</taxon>
        <taxon>Glossata</taxon>
        <taxon>Ditrysia</taxon>
        <taxon>Noctuoidea</taxon>
        <taxon>Noctuidae</taxon>
        <taxon>Noctuinae</taxon>
        <taxon>Hadenini</taxon>
        <taxon>Mythimna</taxon>
    </lineage>
</organism>
<accession>A0ACC2QUR8</accession>
<dbReference type="EMBL" id="CM056784">
    <property type="protein sequence ID" value="KAJ8724487.1"/>
    <property type="molecule type" value="Genomic_DNA"/>
</dbReference>
<gene>
    <name evidence="1" type="ORF">PYW08_015961</name>
</gene>